<name>A0ACB9CWV0_CICIN</name>
<keyword evidence="2" id="KW-1185">Reference proteome</keyword>
<proteinExistence type="predicted"/>
<protein>
    <submittedName>
        <fullName evidence="1">Uncharacterized protein</fullName>
    </submittedName>
</protein>
<reference evidence="1 2" key="2">
    <citation type="journal article" date="2022" name="Mol. Ecol. Resour.">
        <title>The genomes of chicory, endive, great burdock and yacon provide insights into Asteraceae paleo-polyploidization history and plant inulin production.</title>
        <authorList>
            <person name="Fan W."/>
            <person name="Wang S."/>
            <person name="Wang H."/>
            <person name="Wang A."/>
            <person name="Jiang F."/>
            <person name="Liu H."/>
            <person name="Zhao H."/>
            <person name="Xu D."/>
            <person name="Zhang Y."/>
        </authorList>
    </citation>
    <scope>NUCLEOTIDE SEQUENCE [LARGE SCALE GENOMIC DNA]</scope>
    <source>
        <strain evidence="2">cv. Punajuju</strain>
        <tissue evidence="1">Leaves</tissue>
    </source>
</reference>
<reference evidence="2" key="1">
    <citation type="journal article" date="2022" name="Mol. Ecol. Resour.">
        <title>The genomes of chicory, endive, great burdock and yacon provide insights into Asteraceae palaeo-polyploidization history and plant inulin production.</title>
        <authorList>
            <person name="Fan W."/>
            <person name="Wang S."/>
            <person name="Wang H."/>
            <person name="Wang A."/>
            <person name="Jiang F."/>
            <person name="Liu H."/>
            <person name="Zhao H."/>
            <person name="Xu D."/>
            <person name="Zhang Y."/>
        </authorList>
    </citation>
    <scope>NUCLEOTIDE SEQUENCE [LARGE SCALE GENOMIC DNA]</scope>
    <source>
        <strain evidence="2">cv. Punajuju</strain>
    </source>
</reference>
<dbReference type="Proteomes" id="UP001055811">
    <property type="component" value="Linkage Group LG05"/>
</dbReference>
<evidence type="ECO:0000313" key="1">
    <source>
        <dbReference type="EMBL" id="KAI3738782.1"/>
    </source>
</evidence>
<evidence type="ECO:0000313" key="2">
    <source>
        <dbReference type="Proteomes" id="UP001055811"/>
    </source>
</evidence>
<dbReference type="EMBL" id="CM042013">
    <property type="protein sequence ID" value="KAI3738782.1"/>
    <property type="molecule type" value="Genomic_DNA"/>
</dbReference>
<accession>A0ACB9CWV0</accession>
<organism evidence="1 2">
    <name type="scientific">Cichorium intybus</name>
    <name type="common">Chicory</name>
    <dbReference type="NCBI Taxonomy" id="13427"/>
    <lineage>
        <taxon>Eukaryota</taxon>
        <taxon>Viridiplantae</taxon>
        <taxon>Streptophyta</taxon>
        <taxon>Embryophyta</taxon>
        <taxon>Tracheophyta</taxon>
        <taxon>Spermatophyta</taxon>
        <taxon>Magnoliopsida</taxon>
        <taxon>eudicotyledons</taxon>
        <taxon>Gunneridae</taxon>
        <taxon>Pentapetalae</taxon>
        <taxon>asterids</taxon>
        <taxon>campanulids</taxon>
        <taxon>Asterales</taxon>
        <taxon>Asteraceae</taxon>
        <taxon>Cichorioideae</taxon>
        <taxon>Cichorieae</taxon>
        <taxon>Cichoriinae</taxon>
        <taxon>Cichorium</taxon>
    </lineage>
</organism>
<comment type="caution">
    <text evidence="1">The sequence shown here is derived from an EMBL/GenBank/DDBJ whole genome shotgun (WGS) entry which is preliminary data.</text>
</comment>
<gene>
    <name evidence="1" type="ORF">L2E82_28937</name>
</gene>
<sequence>MADRFPFNTSSDMYLELMTERYKVVLEHKFKDDAIRRVDPEKVTLNVDCGRCKTRIKVVFNLKEMKMIDGPESCCFQRVDISITKAQSNEESNEEAANVGILKVVGFFENLKKQIYDDNVDWLATFEDGRVQSFKTEHQAWKPCKKMKTVKKMTFLPMKSKEMKIKKMEKEMAPPGGWDEKKKAEMMKKLEGYKAEVEVEVEDRDYEGIITVVQPTWDAESAHLQFCKDFLVLMKNKASIVGSHDEGKAAILEFEVLSFEKEIGELLSRNKSTIYLRGAAGFSKSSQSYSLSKYPRDQTASKTPKTPPFRVHEEQTQPSQVMTWNKRFLNWLKLKKAVLHNRLLIFRIPINNTKEAITAFDPVTDAERTASSEVSRRVAEAVELLEKGREFQAQGDYVQALKYFTQVGEGDFNVGFTPMSLFKRETKGLREKDRVTEVTSVISPNVVSTVLTVGSLHQVDSTRLRGASSLSGPVLQQFRTRAEHGDPLVEIQN</sequence>